<dbReference type="PROSITE" id="PS51171">
    <property type="entry name" value="PREPHENATE_DEHYDR_3"/>
    <property type="match status" value="1"/>
</dbReference>
<dbReference type="PIRSF" id="PIRSF001500">
    <property type="entry name" value="Chor_mut_pdt_Ppr"/>
    <property type="match status" value="1"/>
</dbReference>
<comment type="pathway">
    <text evidence="1">Amino-acid biosynthesis; L-phenylalanine biosynthesis; phenylpyruvate from prephenate: step 1/1.</text>
</comment>
<dbReference type="GO" id="GO:0004664">
    <property type="term" value="F:prephenate dehydratase activity"/>
    <property type="evidence" value="ECO:0007669"/>
    <property type="project" value="UniProtKB-EC"/>
</dbReference>
<feature type="domain" description="ACT" evidence="10">
    <location>
        <begin position="204"/>
        <end position="287"/>
    </location>
</feature>
<dbReference type="SUPFAM" id="SSF53850">
    <property type="entry name" value="Periplasmic binding protein-like II"/>
    <property type="match status" value="1"/>
</dbReference>
<comment type="catalytic activity">
    <reaction evidence="7">
        <text>prephenate + H(+) = 3-phenylpyruvate + CO2 + H2O</text>
        <dbReference type="Rhea" id="RHEA:21648"/>
        <dbReference type="ChEBI" id="CHEBI:15377"/>
        <dbReference type="ChEBI" id="CHEBI:15378"/>
        <dbReference type="ChEBI" id="CHEBI:16526"/>
        <dbReference type="ChEBI" id="CHEBI:18005"/>
        <dbReference type="ChEBI" id="CHEBI:29934"/>
        <dbReference type="EC" id="4.2.1.51"/>
    </reaction>
</comment>
<feature type="domain" description="Prephenate dehydratase" evidence="9">
    <location>
        <begin position="3"/>
        <end position="187"/>
    </location>
</feature>
<dbReference type="InterPro" id="IPR008242">
    <property type="entry name" value="Chor_mutase/pphenate_deHydtase"/>
</dbReference>
<gene>
    <name evidence="11" type="primary">pheA_1</name>
    <name evidence="11" type="ORF">VSP9026_00206</name>
</gene>
<dbReference type="EMBL" id="FSSB01000002">
    <property type="protein sequence ID" value="SIO92592.1"/>
    <property type="molecule type" value="Genomic_DNA"/>
</dbReference>
<evidence type="ECO:0000256" key="1">
    <source>
        <dbReference type="ARBA" id="ARBA00004741"/>
    </source>
</evidence>
<dbReference type="InterPro" id="IPR002912">
    <property type="entry name" value="ACT_dom"/>
</dbReference>
<keyword evidence="6 11" id="KW-0456">Lyase</keyword>
<evidence type="ECO:0000259" key="10">
    <source>
        <dbReference type="PROSITE" id="PS51671"/>
    </source>
</evidence>
<dbReference type="PROSITE" id="PS51671">
    <property type="entry name" value="ACT"/>
    <property type="match status" value="1"/>
</dbReference>
<accession>A0A1N6LZK5</accession>
<evidence type="ECO:0000313" key="12">
    <source>
        <dbReference type="Proteomes" id="UP000184774"/>
    </source>
</evidence>
<evidence type="ECO:0000256" key="8">
    <source>
        <dbReference type="PIRSR" id="PIRSR001500-2"/>
    </source>
</evidence>
<reference evidence="11 12" key="1">
    <citation type="submission" date="2016-12" db="EMBL/GenBank/DDBJ databases">
        <authorList>
            <person name="Song W.-J."/>
            <person name="Kurnit D.M."/>
        </authorList>
    </citation>
    <scope>NUCLEOTIDE SEQUENCE [LARGE SCALE GENOMIC DNA]</scope>
    <source>
        <strain evidence="11 12">CECT 9026</strain>
    </source>
</reference>
<dbReference type="UniPathway" id="UPA00121">
    <property type="reaction ID" value="UER00345"/>
</dbReference>
<name>A0A1N6LZK5_9VIBR</name>
<dbReference type="GO" id="GO:0005737">
    <property type="term" value="C:cytoplasm"/>
    <property type="evidence" value="ECO:0007669"/>
    <property type="project" value="TreeGrafter"/>
</dbReference>
<evidence type="ECO:0000256" key="6">
    <source>
        <dbReference type="ARBA" id="ARBA00023239"/>
    </source>
</evidence>
<proteinExistence type="predicted"/>
<protein>
    <recommendedName>
        <fullName evidence="2">prephenate dehydratase</fullName>
        <ecNumber evidence="2">4.2.1.51</ecNumber>
    </recommendedName>
</protein>
<organism evidence="11 12">
    <name type="scientific">Vibrio spartinae</name>
    <dbReference type="NCBI Taxonomy" id="1918945"/>
    <lineage>
        <taxon>Bacteria</taxon>
        <taxon>Pseudomonadati</taxon>
        <taxon>Pseudomonadota</taxon>
        <taxon>Gammaproteobacteria</taxon>
        <taxon>Vibrionales</taxon>
        <taxon>Vibrionaceae</taxon>
        <taxon>Vibrio</taxon>
    </lineage>
</organism>
<dbReference type="PANTHER" id="PTHR21022">
    <property type="entry name" value="PREPHENATE DEHYDRATASE P PROTEIN"/>
    <property type="match status" value="1"/>
</dbReference>
<evidence type="ECO:0000313" key="11">
    <source>
        <dbReference type="EMBL" id="SIO92592.1"/>
    </source>
</evidence>
<dbReference type="InterPro" id="IPR001086">
    <property type="entry name" value="Preph_deHydtase"/>
</dbReference>
<dbReference type="Pfam" id="PF00800">
    <property type="entry name" value="PDT"/>
    <property type="match status" value="1"/>
</dbReference>
<evidence type="ECO:0000256" key="2">
    <source>
        <dbReference type="ARBA" id="ARBA00013147"/>
    </source>
</evidence>
<keyword evidence="4" id="KW-0057">Aromatic amino acid biosynthesis</keyword>
<feature type="site" description="Essential for prephenate dehydratase activity" evidence="8">
    <location>
        <position position="180"/>
    </location>
</feature>
<dbReference type="RefSeq" id="WP_074371242.1">
    <property type="nucleotide sequence ID" value="NZ_AP024908.1"/>
</dbReference>
<dbReference type="Gene3D" id="3.40.190.10">
    <property type="entry name" value="Periplasmic binding protein-like II"/>
    <property type="match status" value="2"/>
</dbReference>
<evidence type="ECO:0000259" key="9">
    <source>
        <dbReference type="PROSITE" id="PS51171"/>
    </source>
</evidence>
<dbReference type="Pfam" id="PF01842">
    <property type="entry name" value="ACT"/>
    <property type="match status" value="1"/>
</dbReference>
<evidence type="ECO:0000256" key="4">
    <source>
        <dbReference type="ARBA" id="ARBA00023141"/>
    </source>
</evidence>
<dbReference type="CDD" id="cd04905">
    <property type="entry name" value="ACT_CM-PDT"/>
    <property type="match status" value="1"/>
</dbReference>
<dbReference type="GO" id="GO:0009094">
    <property type="term" value="P:L-phenylalanine biosynthetic process"/>
    <property type="evidence" value="ECO:0007669"/>
    <property type="project" value="UniProtKB-UniPathway"/>
</dbReference>
<keyword evidence="3" id="KW-0028">Amino-acid biosynthesis</keyword>
<dbReference type="EC" id="4.2.1.51" evidence="2"/>
<evidence type="ECO:0000256" key="5">
    <source>
        <dbReference type="ARBA" id="ARBA00023222"/>
    </source>
</evidence>
<dbReference type="SUPFAM" id="SSF55021">
    <property type="entry name" value="ACT-like"/>
    <property type="match status" value="1"/>
</dbReference>
<dbReference type="InterPro" id="IPR045865">
    <property type="entry name" value="ACT-like_dom_sf"/>
</dbReference>
<keyword evidence="5" id="KW-0584">Phenylalanine biosynthesis</keyword>
<evidence type="ECO:0000256" key="7">
    <source>
        <dbReference type="ARBA" id="ARBA00047848"/>
    </source>
</evidence>
<sequence>MRKIATLGPQGTFSETATRRYIAGLSASATNTPALPSELVYFPTIERALAAIGSVCDVGVLPIENFSEGFIPSVLDQLIHADLKVIGEVILPIRFACVSTVALSEIQQLFVQFVAKGQCSRFIESLGPCQIVLTESNTESLALARQASQPSAAIVPADHVQQETFAAVVENVNDYENNQTRFLVFAAQHYPETYDAEADYKTSLMVVDEHDHPGFLGEILTSFSRRKINLTSIISRPTCTQFGKYHFFIDLDGHHQDSAVAAALTEIEAISKVKCLGSYLKARVLERSRF</sequence>
<dbReference type="AlphaFoldDB" id="A0A1N6LZK5"/>
<evidence type="ECO:0000256" key="3">
    <source>
        <dbReference type="ARBA" id="ARBA00022605"/>
    </source>
</evidence>
<dbReference type="PANTHER" id="PTHR21022:SF19">
    <property type="entry name" value="PREPHENATE DEHYDRATASE-RELATED"/>
    <property type="match status" value="1"/>
</dbReference>
<dbReference type="Gene3D" id="3.30.70.260">
    <property type="match status" value="1"/>
</dbReference>
<dbReference type="Proteomes" id="UP000184774">
    <property type="component" value="Unassembled WGS sequence"/>
</dbReference>
<dbReference type="OrthoDB" id="9802281at2"/>